<comment type="similarity">
    <text evidence="1">Belongs to the sulfatase family.</text>
</comment>
<dbReference type="PANTHER" id="PTHR43751:SF1">
    <property type="entry name" value="SULFATASE ATSG-RELATED"/>
    <property type="match status" value="1"/>
</dbReference>
<dbReference type="EMBL" id="JACYTQ010000009">
    <property type="protein sequence ID" value="MBD8490879.1"/>
    <property type="molecule type" value="Genomic_DNA"/>
</dbReference>
<name>A0ABR9ATD5_9BACT</name>
<dbReference type="Proteomes" id="UP000647133">
    <property type="component" value="Unassembled WGS sequence"/>
</dbReference>
<accession>A0ABR9ATD5</accession>
<evidence type="ECO:0000313" key="6">
    <source>
        <dbReference type="Proteomes" id="UP000647133"/>
    </source>
</evidence>
<reference evidence="5 6" key="1">
    <citation type="submission" date="2020-09" db="EMBL/GenBank/DDBJ databases">
        <title>Echinicola sp. CAU 1574 isolated from sand of Sido Beach.</title>
        <authorList>
            <person name="Kim W."/>
        </authorList>
    </citation>
    <scope>NUCLEOTIDE SEQUENCE [LARGE SCALE GENOMIC DNA]</scope>
    <source>
        <strain evidence="5 6">CAU 1574</strain>
    </source>
</reference>
<comment type="caution">
    <text evidence="5">The sequence shown here is derived from an EMBL/GenBank/DDBJ whole genome shotgun (WGS) entry which is preliminary data.</text>
</comment>
<dbReference type="InterPro" id="IPR000917">
    <property type="entry name" value="Sulfatase_N"/>
</dbReference>
<keyword evidence="2" id="KW-0378">Hydrolase</keyword>
<dbReference type="InterPro" id="IPR017850">
    <property type="entry name" value="Alkaline_phosphatase_core_sf"/>
</dbReference>
<dbReference type="PROSITE" id="PS00523">
    <property type="entry name" value="SULFATASE_1"/>
    <property type="match status" value="1"/>
</dbReference>
<organism evidence="5 6">
    <name type="scientific">Echinicola arenosa</name>
    <dbReference type="NCBI Taxonomy" id="2774144"/>
    <lineage>
        <taxon>Bacteria</taxon>
        <taxon>Pseudomonadati</taxon>
        <taxon>Bacteroidota</taxon>
        <taxon>Cytophagia</taxon>
        <taxon>Cytophagales</taxon>
        <taxon>Cyclobacteriaceae</taxon>
        <taxon>Echinicola</taxon>
    </lineage>
</organism>
<evidence type="ECO:0000313" key="5">
    <source>
        <dbReference type="EMBL" id="MBD8490879.1"/>
    </source>
</evidence>
<sequence length="476" mass="54153">MTIKTNQSRLVYFRAQMMAMLLLFFRLTFTLELKAQEKPNMIVYLSDDLGYLDVSVYGAEVVKTPVLEKLSKEGMTFNNAFVASPSCAPSRAALLTGLMPARNGAEVNHAFPNPDIPYLIGQLKSNGYSIFAFGKVAHYGGNEKCGFDFHHDEQVNLYQNISQYFDSTQVEGPVCVFVGDRRPHVWWTEEMDYSPNEVDLPPYFIDTKATREHRARYYTDVSGMDNEMGQVLEYLDKMLGENIFTLFTSDHGAQWPFAKWNLYDAGIRTPLIVKWPGVVEPGSETDAMVSWVDILPTMLDISGSDIPNDLDGKPFTEVLKGNTHQFRDFIYTTHSGDGNFNVYPIRSIRDKRYKLIINLVPDALHTNHSDILRKDGAGAYWDSWDEEAAHNPLAAAIVQRYFVRPEMEFYDLANDPNEQYNLADDAKYQAIIGKMESQLKSWMEEQGDQEKVYLKPYPANGPKPNASTIDKRKNGQ</sequence>
<evidence type="ECO:0000259" key="4">
    <source>
        <dbReference type="Pfam" id="PF00884"/>
    </source>
</evidence>
<feature type="domain" description="Sulfatase N-terminal" evidence="4">
    <location>
        <begin position="39"/>
        <end position="303"/>
    </location>
</feature>
<feature type="region of interest" description="Disordered" evidence="3">
    <location>
        <begin position="453"/>
        <end position="476"/>
    </location>
</feature>
<dbReference type="CDD" id="cd16027">
    <property type="entry name" value="SGSH"/>
    <property type="match status" value="1"/>
</dbReference>
<dbReference type="InterPro" id="IPR024607">
    <property type="entry name" value="Sulfatase_CS"/>
</dbReference>
<dbReference type="RefSeq" id="WP_192011755.1">
    <property type="nucleotide sequence ID" value="NZ_JACYTQ010000009.1"/>
</dbReference>
<dbReference type="SUPFAM" id="SSF53649">
    <property type="entry name" value="Alkaline phosphatase-like"/>
    <property type="match status" value="1"/>
</dbReference>
<dbReference type="Pfam" id="PF00884">
    <property type="entry name" value="Sulfatase"/>
    <property type="match status" value="1"/>
</dbReference>
<dbReference type="Gene3D" id="3.40.720.10">
    <property type="entry name" value="Alkaline Phosphatase, subunit A"/>
    <property type="match status" value="1"/>
</dbReference>
<evidence type="ECO:0000256" key="3">
    <source>
        <dbReference type="SAM" id="MobiDB-lite"/>
    </source>
</evidence>
<evidence type="ECO:0000256" key="2">
    <source>
        <dbReference type="ARBA" id="ARBA00022801"/>
    </source>
</evidence>
<dbReference type="PANTHER" id="PTHR43751">
    <property type="entry name" value="SULFATASE"/>
    <property type="match status" value="1"/>
</dbReference>
<dbReference type="InterPro" id="IPR052701">
    <property type="entry name" value="GAG_Ulvan_Degrading_Sulfatases"/>
</dbReference>
<gene>
    <name evidence="5" type="ORF">IFO69_19155</name>
</gene>
<proteinExistence type="inferred from homology"/>
<evidence type="ECO:0000256" key="1">
    <source>
        <dbReference type="ARBA" id="ARBA00008779"/>
    </source>
</evidence>
<protein>
    <submittedName>
        <fullName evidence="5">Sulfatase</fullName>
    </submittedName>
</protein>
<keyword evidence="6" id="KW-1185">Reference proteome</keyword>